<evidence type="ECO:0000313" key="1">
    <source>
        <dbReference type="EMBL" id="WMT01468.1"/>
    </source>
</evidence>
<reference evidence="1 2" key="1">
    <citation type="submission" date="2023-08" db="EMBL/GenBank/DDBJ databases">
        <title>The whole genome sequence of Lysobacter yananisis.</title>
        <authorList>
            <person name="Sun H."/>
        </authorList>
    </citation>
    <scope>NUCLEOTIDE SEQUENCE [LARGE SCALE GENOMIC DNA]</scope>
    <source>
        <strain evidence="1 2">SNNU513</strain>
    </source>
</reference>
<gene>
    <name evidence="1" type="ORF">RDV84_15930</name>
</gene>
<organism evidence="1 2">
    <name type="scientific">Lysobacter yananisis</name>
    <dbReference type="NCBI Taxonomy" id="1003114"/>
    <lineage>
        <taxon>Bacteria</taxon>
        <taxon>Pseudomonadati</taxon>
        <taxon>Pseudomonadota</taxon>
        <taxon>Gammaproteobacteria</taxon>
        <taxon>Lysobacterales</taxon>
        <taxon>Lysobacteraceae</taxon>
        <taxon>Lysobacter</taxon>
    </lineage>
</organism>
<dbReference type="Proteomes" id="UP001229313">
    <property type="component" value="Chromosome"/>
</dbReference>
<dbReference type="EMBL" id="CP133568">
    <property type="protein sequence ID" value="WMT01468.1"/>
    <property type="molecule type" value="Genomic_DNA"/>
</dbReference>
<proteinExistence type="predicted"/>
<evidence type="ECO:0008006" key="3">
    <source>
        <dbReference type="Google" id="ProtNLM"/>
    </source>
</evidence>
<evidence type="ECO:0000313" key="2">
    <source>
        <dbReference type="Proteomes" id="UP001229313"/>
    </source>
</evidence>
<dbReference type="RefSeq" id="WP_309150887.1">
    <property type="nucleotide sequence ID" value="NZ_CP133568.1"/>
</dbReference>
<keyword evidence="2" id="KW-1185">Reference proteome</keyword>
<sequence>MQERRLSSDWTWWYKRKSLLWSALLLLLGTAWLTWRFEIPLQAVLMFGTPYILAPLFLGFLPVRGFADEVEIVGNVLRVRRRGEEIRVALADVERVTTRGWTRSQINLELREPGRFGRTISFFPPSLPWRWTLSPDNPTAHDLRARIERARA</sequence>
<accession>A0ABY9P552</accession>
<protein>
    <recommendedName>
        <fullName evidence="3">PH domain-containing protein</fullName>
    </recommendedName>
</protein>
<name>A0ABY9P552_9GAMM</name>